<reference evidence="1 4" key="2">
    <citation type="submission" date="2024-06" db="EMBL/GenBank/DDBJ databases">
        <authorList>
            <person name="Steensen K."/>
            <person name="Seneca J."/>
            <person name="Bartlau N."/>
            <person name="Yu A.X."/>
            <person name="Polz M.F."/>
        </authorList>
    </citation>
    <scope>NUCLEOTIDE SEQUENCE [LARGE SCALE GENOMIC DNA]</scope>
    <source>
        <strain evidence="1 4">1F146</strain>
    </source>
</reference>
<keyword evidence="2" id="KW-0489">Methyltransferase</keyword>
<dbReference type="EMBL" id="LLEI02000091">
    <property type="protein sequence ID" value="OAJ91995.1"/>
    <property type="molecule type" value="Genomic_DNA"/>
</dbReference>
<reference evidence="2 3" key="1">
    <citation type="journal article" date="2016" name="Syst. Appl. Microbiol.">
        <title>Vibrio bivalvicida sp. nov., a novel larval pathogen for bivalve molluscs reared in a hatchery.</title>
        <authorList>
            <person name="Dubert J."/>
            <person name="Romalde J.L."/>
            <person name="Prado S."/>
            <person name="Barja J.L."/>
        </authorList>
    </citation>
    <scope>NUCLEOTIDE SEQUENCE [LARGE SCALE GENOMIC DNA]</scope>
    <source>
        <strain evidence="2 3">605</strain>
    </source>
</reference>
<dbReference type="RefSeq" id="WP_054962533.1">
    <property type="nucleotide sequence ID" value="NZ_JBGOOF010000018.1"/>
</dbReference>
<dbReference type="EMBL" id="JBGOOS010000016">
    <property type="protein sequence ID" value="MEZ8209583.1"/>
    <property type="molecule type" value="Genomic_DNA"/>
</dbReference>
<accession>A0A177XUP2</accession>
<proteinExistence type="predicted"/>
<evidence type="ECO:0000313" key="2">
    <source>
        <dbReference type="EMBL" id="OAJ91995.1"/>
    </source>
</evidence>
<dbReference type="GO" id="GO:0008168">
    <property type="term" value="F:methyltransferase activity"/>
    <property type="evidence" value="ECO:0007669"/>
    <property type="project" value="UniProtKB-KW"/>
</dbReference>
<dbReference type="Proteomes" id="UP000078406">
    <property type="component" value="Unassembled WGS sequence"/>
</dbReference>
<dbReference type="GO" id="GO:0032259">
    <property type="term" value="P:methylation"/>
    <property type="evidence" value="ECO:0007669"/>
    <property type="project" value="UniProtKB-KW"/>
</dbReference>
<name>A0A177XUP2_9VIBR</name>
<keyword evidence="2" id="KW-0808">Transferase</keyword>
<sequence>MALNVSQLREDFYARISAMQSYALPQTQPTLSLLTDEELRELEACWIALSVWKNQQD</sequence>
<evidence type="ECO:0000313" key="4">
    <source>
        <dbReference type="Proteomes" id="UP001569151"/>
    </source>
</evidence>
<evidence type="ECO:0000313" key="1">
    <source>
        <dbReference type="EMBL" id="MEZ8209583.1"/>
    </source>
</evidence>
<comment type="caution">
    <text evidence="2">The sequence shown here is derived from an EMBL/GenBank/DDBJ whole genome shotgun (WGS) entry which is preliminary data.</text>
</comment>
<evidence type="ECO:0000313" key="3">
    <source>
        <dbReference type="Proteomes" id="UP000078406"/>
    </source>
</evidence>
<keyword evidence="4" id="KW-1185">Reference proteome</keyword>
<dbReference type="Proteomes" id="UP001569151">
    <property type="component" value="Unassembled WGS sequence"/>
</dbReference>
<gene>
    <name evidence="1" type="ORF">ACED39_12415</name>
    <name evidence="2" type="ORF">APB76_21805</name>
</gene>
<keyword evidence="2" id="KW-0830">Ubiquinone</keyword>
<protein>
    <submittedName>
        <fullName evidence="2">3-demethylubiquinone-9 3-methyltransferase</fullName>
    </submittedName>
</protein>
<dbReference type="AlphaFoldDB" id="A0A177XUP2"/>
<organism evidence="2 3">
    <name type="scientific">Vibrio bivalvicida</name>
    <dbReference type="NCBI Taxonomy" id="1276888"/>
    <lineage>
        <taxon>Bacteria</taxon>
        <taxon>Pseudomonadati</taxon>
        <taxon>Pseudomonadota</taxon>
        <taxon>Gammaproteobacteria</taxon>
        <taxon>Vibrionales</taxon>
        <taxon>Vibrionaceae</taxon>
        <taxon>Vibrio</taxon>
        <taxon>Vibrio oreintalis group</taxon>
    </lineage>
</organism>